<evidence type="ECO:0000256" key="1">
    <source>
        <dbReference type="ARBA" id="ARBA00008061"/>
    </source>
</evidence>
<evidence type="ECO:0000259" key="4">
    <source>
        <dbReference type="SMART" id="SM00642"/>
    </source>
</evidence>
<dbReference type="GO" id="GO:0004556">
    <property type="term" value="F:alpha-amylase activity"/>
    <property type="evidence" value="ECO:0007669"/>
    <property type="project" value="TreeGrafter"/>
</dbReference>
<keyword evidence="2" id="KW-0378">Hydrolase</keyword>
<reference evidence="5" key="1">
    <citation type="submission" date="2023-03" db="EMBL/GenBank/DDBJ databases">
        <authorList>
            <person name="Shen W."/>
            <person name="Cai J."/>
        </authorList>
    </citation>
    <scope>NUCLEOTIDE SEQUENCE</scope>
    <source>
        <strain evidence="5">B1010-2</strain>
    </source>
</reference>
<protein>
    <submittedName>
        <fullName evidence="5">Alpha-glucosidase</fullName>
    </submittedName>
</protein>
<dbReference type="PANTHER" id="PTHR10357">
    <property type="entry name" value="ALPHA-AMYLASE FAMILY MEMBER"/>
    <property type="match status" value="1"/>
</dbReference>
<dbReference type="EMBL" id="JARPTX010000021">
    <property type="protein sequence ID" value="MDT2370025.1"/>
    <property type="molecule type" value="Genomic_DNA"/>
</dbReference>
<keyword evidence="3" id="KW-0326">Glycosidase</keyword>
<dbReference type="InterPro" id="IPR006047">
    <property type="entry name" value="GH13_cat_dom"/>
</dbReference>
<feature type="domain" description="Glycosyl hydrolase family 13 catalytic" evidence="4">
    <location>
        <begin position="15"/>
        <end position="409"/>
    </location>
</feature>
<dbReference type="Pfam" id="PF00128">
    <property type="entry name" value="Alpha-amylase"/>
    <property type="match status" value="1"/>
</dbReference>
<dbReference type="RefSeq" id="WP_219282502.1">
    <property type="nucleotide sequence ID" value="NZ_JACXAU010000024.1"/>
</dbReference>
<evidence type="ECO:0000256" key="3">
    <source>
        <dbReference type="ARBA" id="ARBA00023295"/>
    </source>
</evidence>
<organism evidence="5 6">
    <name type="scientific">Enterococcus faecium</name>
    <name type="common">Streptococcus faecium</name>
    <dbReference type="NCBI Taxonomy" id="1352"/>
    <lineage>
        <taxon>Bacteria</taxon>
        <taxon>Bacillati</taxon>
        <taxon>Bacillota</taxon>
        <taxon>Bacilli</taxon>
        <taxon>Lactobacillales</taxon>
        <taxon>Enterococcaceae</taxon>
        <taxon>Enterococcus</taxon>
    </lineage>
</organism>
<gene>
    <name evidence="5" type="ORF">P6Z85_07610</name>
</gene>
<comment type="similarity">
    <text evidence="1">Belongs to the glycosyl hydrolase 13 family.</text>
</comment>
<dbReference type="FunFam" id="2.60.40.1180:FF:000007">
    <property type="entry name" value="Sucrose isomerase"/>
    <property type="match status" value="1"/>
</dbReference>
<dbReference type="FunFam" id="3.90.400.10:FF:000002">
    <property type="entry name" value="Sucrose isomerase"/>
    <property type="match status" value="1"/>
</dbReference>
<evidence type="ECO:0000313" key="5">
    <source>
        <dbReference type="EMBL" id="MDT2370025.1"/>
    </source>
</evidence>
<dbReference type="SMART" id="SM00642">
    <property type="entry name" value="Aamy"/>
    <property type="match status" value="1"/>
</dbReference>
<dbReference type="Proteomes" id="UP001260956">
    <property type="component" value="Unassembled WGS sequence"/>
</dbReference>
<dbReference type="FunFam" id="3.20.20.80:FF:000064">
    <property type="entry name" value="Oligo-1,6-glucosidase"/>
    <property type="match status" value="2"/>
</dbReference>
<comment type="caution">
    <text evidence="5">The sequence shown here is derived from an EMBL/GenBank/DDBJ whole genome shotgun (WGS) entry which is preliminary data.</text>
</comment>
<dbReference type="PANTHER" id="PTHR10357:SF178">
    <property type="entry name" value="OLIGO-1,6-GLUCOSIDASE 3-RELATED"/>
    <property type="match status" value="1"/>
</dbReference>
<evidence type="ECO:0000313" key="6">
    <source>
        <dbReference type="Proteomes" id="UP001260956"/>
    </source>
</evidence>
<sequence length="555" mass="64928">MIQEQKWWKEAVGYQIYPASFKDSNGNGQGDINGIREKLNYLKDLGIGFIWINPIYQSPFVDNGYDVSDYQDIEERFGTMEDFDLLLKEAHELGIKVIMDLVINHSSDQHQWFEESKKSKESPYRDYYIWVDGVDGKEPNNWTSIFGGSAWEYSHETGQYYLHVFAKEQPDLNWESEKLKEELFNMIRWWLDKGIDGFRLDAISHVKKDEYSVKATENPFSPFQNVSGIEEHLTDLKHVFEEYDIMTVGEASGVTAEEGPQWVGKDGYFDMIFEFDHIHIWQQEKEGQLDVLKLKHALSAWQTSLDGIGWNALYMENHDVPRAVSVFGDTRPEFWAMSAKAIAMMYFFLQGTPFIYQGQEIGMTNMPFESIDQVDAVDSKRLYKRLLAEGKTREEALDIIRETTRDNSRTPMQWTSEQYAGFSTHEPWLITNPNTKTINVEQQEYEPESVLQFYKNMIRIRQTNKGLIYGSYKEYLHEHPQLYVYERYLEDEQYLIMVNLTESLADYELPKEADQSWTLLLSNSSSGEFEAKGILAPYEARLYKTNKSNFLVKVH</sequence>
<dbReference type="AlphaFoldDB" id="A0AAW8RH38"/>
<dbReference type="GO" id="GO:0009313">
    <property type="term" value="P:oligosaccharide catabolic process"/>
    <property type="evidence" value="ECO:0007669"/>
    <property type="project" value="TreeGrafter"/>
</dbReference>
<dbReference type="NCBIfam" id="NF008183">
    <property type="entry name" value="PRK10933.1"/>
    <property type="match status" value="1"/>
</dbReference>
<accession>A0AAW8RH38</accession>
<evidence type="ECO:0000256" key="2">
    <source>
        <dbReference type="ARBA" id="ARBA00022801"/>
    </source>
</evidence>
<name>A0AAW8RH38_ENTFC</name>
<dbReference type="CDD" id="cd11333">
    <property type="entry name" value="AmyAc_SI_OligoGlu_DGase"/>
    <property type="match status" value="1"/>
</dbReference>
<proteinExistence type="inferred from homology"/>